<dbReference type="Gene3D" id="1.10.357.10">
    <property type="entry name" value="Tetracycline Repressor, domain 2"/>
    <property type="match status" value="1"/>
</dbReference>
<evidence type="ECO:0000256" key="4">
    <source>
        <dbReference type="PROSITE-ProRule" id="PRU00335"/>
    </source>
</evidence>
<name>A0A7K0DSB8_9NOCA</name>
<dbReference type="InterPro" id="IPR009057">
    <property type="entry name" value="Homeodomain-like_sf"/>
</dbReference>
<dbReference type="SUPFAM" id="SSF46689">
    <property type="entry name" value="Homeodomain-like"/>
    <property type="match status" value="1"/>
</dbReference>
<organism evidence="6 7">
    <name type="scientific">Nocardia aurantia</name>
    <dbReference type="NCBI Taxonomy" id="2585199"/>
    <lineage>
        <taxon>Bacteria</taxon>
        <taxon>Bacillati</taxon>
        <taxon>Actinomycetota</taxon>
        <taxon>Actinomycetes</taxon>
        <taxon>Mycobacteriales</taxon>
        <taxon>Nocardiaceae</taxon>
        <taxon>Nocardia</taxon>
    </lineage>
</organism>
<gene>
    <name evidence="6" type="primary">slmA_1</name>
    <name evidence="6" type="ORF">NRB56_33070</name>
</gene>
<evidence type="ECO:0000256" key="3">
    <source>
        <dbReference type="ARBA" id="ARBA00023163"/>
    </source>
</evidence>
<sequence length="220" mass="23214">MAENLVTSAGGDPVPAGGDVASRIAQRSLAKREAGYAGEIRRLLDAALAEINTRGTTARIRVADVVAAAGLSNDAFYRHFPSKDALLGALLEDGTERLIGYVSHQMGKETTPEGRIRRWAAAVLSQATDDIATTTRAILWNAGGPTTDFESGPPLPGSRLAALLRPAFAELGSADPDFDASVVSHATVGVLTDHLWRRAQPTPHDVDRVVAFALRVVTPA</sequence>
<dbReference type="InterPro" id="IPR050109">
    <property type="entry name" value="HTH-type_TetR-like_transc_reg"/>
</dbReference>
<dbReference type="Proteomes" id="UP000431401">
    <property type="component" value="Unassembled WGS sequence"/>
</dbReference>
<evidence type="ECO:0000256" key="2">
    <source>
        <dbReference type="ARBA" id="ARBA00023125"/>
    </source>
</evidence>
<dbReference type="RefSeq" id="WP_153342968.1">
    <property type="nucleotide sequence ID" value="NZ_WEGI01000006.1"/>
</dbReference>
<evidence type="ECO:0000259" key="5">
    <source>
        <dbReference type="PROSITE" id="PS50977"/>
    </source>
</evidence>
<evidence type="ECO:0000256" key="1">
    <source>
        <dbReference type="ARBA" id="ARBA00023015"/>
    </source>
</evidence>
<evidence type="ECO:0000313" key="7">
    <source>
        <dbReference type="Proteomes" id="UP000431401"/>
    </source>
</evidence>
<reference evidence="6 7" key="1">
    <citation type="submission" date="2019-10" db="EMBL/GenBank/DDBJ databases">
        <title>Nocardia macrotermitis sp. nov. and Nocardia aurantia sp. nov., isolated from the gut of fungus growing-termite Macrotermes natalensis.</title>
        <authorList>
            <person name="Benndorf R."/>
            <person name="Schwitalla J."/>
            <person name="Martin K."/>
            <person name="De Beer W."/>
            <person name="Kaster A.-K."/>
            <person name="Vollmers J."/>
            <person name="Poulsen M."/>
            <person name="Beemelmanns C."/>
        </authorList>
    </citation>
    <scope>NUCLEOTIDE SEQUENCE [LARGE SCALE GENOMIC DNA]</scope>
    <source>
        <strain evidence="6 7">RB56</strain>
    </source>
</reference>
<keyword evidence="1" id="KW-0805">Transcription regulation</keyword>
<dbReference type="EMBL" id="WEGI01000006">
    <property type="protein sequence ID" value="MQY27724.1"/>
    <property type="molecule type" value="Genomic_DNA"/>
</dbReference>
<comment type="caution">
    <text evidence="6">The sequence shown here is derived from an EMBL/GenBank/DDBJ whole genome shotgun (WGS) entry which is preliminary data.</text>
</comment>
<evidence type="ECO:0000313" key="6">
    <source>
        <dbReference type="EMBL" id="MQY27724.1"/>
    </source>
</evidence>
<proteinExistence type="predicted"/>
<dbReference type="PANTHER" id="PTHR30055">
    <property type="entry name" value="HTH-TYPE TRANSCRIPTIONAL REGULATOR RUTR"/>
    <property type="match status" value="1"/>
</dbReference>
<dbReference type="AlphaFoldDB" id="A0A7K0DSB8"/>
<dbReference type="GO" id="GO:0003700">
    <property type="term" value="F:DNA-binding transcription factor activity"/>
    <property type="evidence" value="ECO:0007669"/>
    <property type="project" value="TreeGrafter"/>
</dbReference>
<dbReference type="InterPro" id="IPR001647">
    <property type="entry name" value="HTH_TetR"/>
</dbReference>
<dbReference type="GO" id="GO:0000976">
    <property type="term" value="F:transcription cis-regulatory region binding"/>
    <property type="evidence" value="ECO:0007669"/>
    <property type="project" value="TreeGrafter"/>
</dbReference>
<keyword evidence="7" id="KW-1185">Reference proteome</keyword>
<keyword evidence="2 4" id="KW-0238">DNA-binding</keyword>
<feature type="DNA-binding region" description="H-T-H motif" evidence="4">
    <location>
        <begin position="61"/>
        <end position="80"/>
    </location>
</feature>
<dbReference type="PANTHER" id="PTHR30055:SF234">
    <property type="entry name" value="HTH-TYPE TRANSCRIPTIONAL REGULATOR BETI"/>
    <property type="match status" value="1"/>
</dbReference>
<dbReference type="PROSITE" id="PS50977">
    <property type="entry name" value="HTH_TETR_2"/>
    <property type="match status" value="1"/>
</dbReference>
<protein>
    <submittedName>
        <fullName evidence="6">Nucleoid occlusion factor SlmA</fullName>
    </submittedName>
</protein>
<keyword evidence="3" id="KW-0804">Transcription</keyword>
<accession>A0A7K0DSB8</accession>
<dbReference type="Pfam" id="PF00440">
    <property type="entry name" value="TetR_N"/>
    <property type="match status" value="1"/>
</dbReference>
<dbReference type="OrthoDB" id="3469831at2"/>
<feature type="domain" description="HTH tetR-type" evidence="5">
    <location>
        <begin position="37"/>
        <end position="98"/>
    </location>
</feature>